<evidence type="ECO:0000313" key="7">
    <source>
        <dbReference type="Proteomes" id="UP000554235"/>
    </source>
</evidence>
<dbReference type="InterPro" id="IPR027417">
    <property type="entry name" value="P-loop_NTPase"/>
</dbReference>
<dbReference type="Gene3D" id="3.40.50.1580">
    <property type="entry name" value="Nucleoside phosphorylase domain"/>
    <property type="match status" value="1"/>
</dbReference>
<dbReference type="InterPro" id="IPR002110">
    <property type="entry name" value="Ankyrin_rpt"/>
</dbReference>
<dbReference type="Pfam" id="PF24883">
    <property type="entry name" value="NPHP3_N"/>
    <property type="match status" value="1"/>
</dbReference>
<dbReference type="SUPFAM" id="SSF48403">
    <property type="entry name" value="Ankyrin repeat"/>
    <property type="match status" value="1"/>
</dbReference>
<dbReference type="AlphaFoldDB" id="A0A8H4L102"/>
<evidence type="ECO:0000259" key="5">
    <source>
        <dbReference type="Pfam" id="PF24883"/>
    </source>
</evidence>
<feature type="domain" description="Nephrocystin 3-like N-terminal" evidence="5">
    <location>
        <begin position="354"/>
        <end position="528"/>
    </location>
</feature>
<keyword evidence="2" id="KW-0040">ANK repeat</keyword>
<dbReference type="Pfam" id="PF12796">
    <property type="entry name" value="Ank_2"/>
    <property type="match status" value="2"/>
</dbReference>
<dbReference type="SUPFAM" id="SSF52540">
    <property type="entry name" value="P-loop containing nucleoside triphosphate hydrolases"/>
    <property type="match status" value="1"/>
</dbReference>
<accession>A0A8H4L102</accession>
<name>A0A8H4L102_9HYPO</name>
<feature type="compositionally biased region" description="Basic residues" evidence="3">
    <location>
        <begin position="18"/>
        <end position="33"/>
    </location>
</feature>
<dbReference type="InterPro" id="IPR000845">
    <property type="entry name" value="Nucleoside_phosphorylase_d"/>
</dbReference>
<evidence type="ECO:0000256" key="1">
    <source>
        <dbReference type="ARBA" id="ARBA00022737"/>
    </source>
</evidence>
<sequence length="1167" mass="130124">MEGKRRWAKDGAAANSHRPPKQQKSFRNHTRNARSHDRYTVAWVCALHIEMAAARAMLDELHGDPPKRAKDPNSYTLGRIQQHNVVIACLPNAQYGLNNAAIVVTNLTRTFPSIKLGLMVGIGGGAPNKVDLRLGDIVVGSRVMQYDLGKAMPHGTVHRTATARVVPHSISTVVSNLRSKHEWSPSRVPSILEEMMGGLPDYGRPSSPDRLFSATYQHDSPTPDCTNCDLSKLVPRRTRASVDPVIHHGAIGSANQVIKDSEARDNLARELDIICFEMETAGLMDRYAAATAAAFAKEFLEEFAAGRELQTTEYEHDPPHQAVSPNRRILLLESLKFDQMDARKTNIKSAHSKTCHWFLELPEYQAWLDAQNQAEDHGFLWIKGKPGAGKSTIMKFIYLKTKRKRPRQPTITASFFFNARGTEPEKSVSGMYRSLILQLLEGFPDLQEVLDDTDLVPRCQSDCPPLNVLKDIFFNAVSELGSRSFTCFVDALDECDEQQVMDMVQYFEELAEQCSDNGVRFQICFSSRHYPYIHIRRGIQLTLEDQRGHAEDLGKYVQSNLQIRDQTILSELRPQLLKKAAGVFLWMVLVVDILNKENRRGRLGLRKRLAEVPTGLTELFKDILKRDCENMEDLLLCVLWVLCAKEPLSPEEYYHALWSGLALKNLADPEIPNITASDASDCVGGYVITSLKGLAEVTKTKNPTVQFIHESVRDFLIKDGGLHELWPELGFDWESLSHERLKQCCSSYMNHPSIRSSVDKPAQAKSILRDEVAGSYPFLEYANQQVFYHANLAAAAVPQYGFLSQFPLRKWILISNIFERFKVRHYHPACHLQYVLADRGFSALIRTILKQKSDFDIPGGRYGYPLFAALANAHKDAVAALLGLASNICDGVDICEGLQTSRDPSGFKGRTPLTWAASNGRVRIVKYLILRGDSIEETDKEGRSPLTAASQHGKEAVARFLIEKGADIEGGKDGCQTPLSEASNKAVATLLIGNGADIMAAYAKGGDRFILNISRFGLEDEMKYLIDKGANVNARDDVGSTLLHKAFDDGKESLMRHLIENGADINCQNTGGNTPLHHASVSGKEFNARILLENGADAILRCNEGNTPLHDATTYGRESVMRLLINNGADISIRNNEGTLPRDMLPGWARVGLRDLLCREEEDQRSP</sequence>
<dbReference type="GO" id="GO:0009116">
    <property type="term" value="P:nucleoside metabolic process"/>
    <property type="evidence" value="ECO:0007669"/>
    <property type="project" value="InterPro"/>
</dbReference>
<dbReference type="EMBL" id="JAADYS010001966">
    <property type="protein sequence ID" value="KAF4460326.1"/>
    <property type="molecule type" value="Genomic_DNA"/>
</dbReference>
<dbReference type="PROSITE" id="PS50088">
    <property type="entry name" value="ANK_REPEAT"/>
    <property type="match status" value="5"/>
</dbReference>
<feature type="repeat" description="ANK" evidence="2">
    <location>
        <begin position="1071"/>
        <end position="1103"/>
    </location>
</feature>
<dbReference type="PRINTS" id="PR01415">
    <property type="entry name" value="ANKYRIN"/>
</dbReference>
<organism evidence="6 7">
    <name type="scientific">Fusarium albosuccineum</name>
    <dbReference type="NCBI Taxonomy" id="1237068"/>
    <lineage>
        <taxon>Eukaryota</taxon>
        <taxon>Fungi</taxon>
        <taxon>Dikarya</taxon>
        <taxon>Ascomycota</taxon>
        <taxon>Pezizomycotina</taxon>
        <taxon>Sordariomycetes</taxon>
        <taxon>Hypocreomycetidae</taxon>
        <taxon>Hypocreales</taxon>
        <taxon>Nectriaceae</taxon>
        <taxon>Fusarium</taxon>
        <taxon>Fusarium decemcellulare species complex</taxon>
    </lineage>
</organism>
<dbReference type="OrthoDB" id="194358at2759"/>
<feature type="domain" description="Nucleoside phosphorylase" evidence="4">
    <location>
        <begin position="42"/>
        <end position="283"/>
    </location>
</feature>
<feature type="repeat" description="ANK" evidence="2">
    <location>
        <begin position="908"/>
        <end position="940"/>
    </location>
</feature>
<protein>
    <submittedName>
        <fullName evidence="6">Pfs NACHT and Ankyrin domain</fullName>
    </submittedName>
</protein>
<comment type="caution">
    <text evidence="6">The sequence shown here is derived from an EMBL/GenBank/DDBJ whole genome shotgun (WGS) entry which is preliminary data.</text>
</comment>
<feature type="region of interest" description="Disordered" evidence="3">
    <location>
        <begin position="1"/>
        <end position="33"/>
    </location>
</feature>
<dbReference type="InterPro" id="IPR053137">
    <property type="entry name" value="NLR-like"/>
</dbReference>
<feature type="repeat" description="ANK" evidence="2">
    <location>
        <begin position="941"/>
        <end position="973"/>
    </location>
</feature>
<reference evidence="6 7" key="1">
    <citation type="submission" date="2020-01" db="EMBL/GenBank/DDBJ databases">
        <title>Identification and distribution of gene clusters putatively required for synthesis of sphingolipid metabolism inhibitors in phylogenetically diverse species of the filamentous fungus Fusarium.</title>
        <authorList>
            <person name="Kim H.-S."/>
            <person name="Busman M."/>
            <person name="Brown D.W."/>
            <person name="Divon H."/>
            <person name="Uhlig S."/>
            <person name="Proctor R.H."/>
        </authorList>
    </citation>
    <scope>NUCLEOTIDE SEQUENCE [LARGE SCALE GENOMIC DNA]</scope>
    <source>
        <strain evidence="6 7">NRRL 20459</strain>
    </source>
</reference>
<proteinExistence type="predicted"/>
<dbReference type="PANTHER" id="PTHR46082:SF11">
    <property type="entry name" value="AAA+ ATPASE DOMAIN-CONTAINING PROTEIN-RELATED"/>
    <property type="match status" value="1"/>
</dbReference>
<feature type="repeat" description="ANK" evidence="2">
    <location>
        <begin position="1038"/>
        <end position="1070"/>
    </location>
</feature>
<keyword evidence="7" id="KW-1185">Reference proteome</keyword>
<evidence type="ECO:0000256" key="2">
    <source>
        <dbReference type="PROSITE-ProRule" id="PRU00023"/>
    </source>
</evidence>
<dbReference type="Gene3D" id="3.40.50.300">
    <property type="entry name" value="P-loop containing nucleotide triphosphate hydrolases"/>
    <property type="match status" value="1"/>
</dbReference>
<evidence type="ECO:0000313" key="6">
    <source>
        <dbReference type="EMBL" id="KAF4460326.1"/>
    </source>
</evidence>
<feature type="repeat" description="ANK" evidence="2">
    <location>
        <begin position="1104"/>
        <end position="1136"/>
    </location>
</feature>
<dbReference type="SMART" id="SM00248">
    <property type="entry name" value="ANK"/>
    <property type="match status" value="9"/>
</dbReference>
<dbReference type="InterPro" id="IPR056884">
    <property type="entry name" value="NPHP3-like_N"/>
</dbReference>
<dbReference type="InterPro" id="IPR035994">
    <property type="entry name" value="Nucleoside_phosphorylase_sf"/>
</dbReference>
<dbReference type="PANTHER" id="PTHR46082">
    <property type="entry name" value="ATP/GTP-BINDING PROTEIN-RELATED"/>
    <property type="match status" value="1"/>
</dbReference>
<dbReference type="PROSITE" id="PS50297">
    <property type="entry name" value="ANK_REP_REGION"/>
    <property type="match status" value="5"/>
</dbReference>
<keyword evidence="1" id="KW-0677">Repeat</keyword>
<evidence type="ECO:0000259" key="4">
    <source>
        <dbReference type="Pfam" id="PF01048"/>
    </source>
</evidence>
<dbReference type="InterPro" id="IPR036770">
    <property type="entry name" value="Ankyrin_rpt-contain_sf"/>
</dbReference>
<dbReference type="Proteomes" id="UP000554235">
    <property type="component" value="Unassembled WGS sequence"/>
</dbReference>
<dbReference type="SUPFAM" id="SSF53167">
    <property type="entry name" value="Purine and uridine phosphorylases"/>
    <property type="match status" value="1"/>
</dbReference>
<gene>
    <name evidence="6" type="ORF">FALBO_12881</name>
</gene>
<evidence type="ECO:0000256" key="3">
    <source>
        <dbReference type="SAM" id="MobiDB-lite"/>
    </source>
</evidence>
<dbReference type="Pfam" id="PF01048">
    <property type="entry name" value="PNP_UDP_1"/>
    <property type="match status" value="1"/>
</dbReference>
<dbReference type="Gene3D" id="1.25.40.20">
    <property type="entry name" value="Ankyrin repeat-containing domain"/>
    <property type="match status" value="1"/>
</dbReference>
<dbReference type="GO" id="GO:0003824">
    <property type="term" value="F:catalytic activity"/>
    <property type="evidence" value="ECO:0007669"/>
    <property type="project" value="InterPro"/>
</dbReference>